<dbReference type="CDD" id="cd12106">
    <property type="entry name" value="PARMER_03128_N"/>
    <property type="match status" value="1"/>
</dbReference>
<feature type="chain" id="PRO_5028859071" description="DUF4466 domain-containing protein" evidence="1">
    <location>
        <begin position="24"/>
        <end position="326"/>
    </location>
</feature>
<keyword evidence="4" id="KW-1185">Reference proteome</keyword>
<dbReference type="RefSeq" id="WP_021929206.1">
    <property type="nucleotide sequence ID" value="NZ_AP023322.1"/>
</dbReference>
<evidence type="ECO:0000259" key="2">
    <source>
        <dbReference type="Pfam" id="PF14725"/>
    </source>
</evidence>
<proteinExistence type="predicted"/>
<feature type="domain" description="DUF4466" evidence="2">
    <location>
        <begin position="21"/>
        <end position="324"/>
    </location>
</feature>
<feature type="signal peptide" evidence="1">
    <location>
        <begin position="1"/>
        <end position="23"/>
    </location>
</feature>
<dbReference type="PROSITE" id="PS51257">
    <property type="entry name" value="PROKAR_LIPOPROTEIN"/>
    <property type="match status" value="1"/>
</dbReference>
<dbReference type="Pfam" id="PF14725">
    <property type="entry name" value="DUF4466"/>
    <property type="match status" value="1"/>
</dbReference>
<gene>
    <name evidence="3" type="ORF">Cop2CBH44_17150</name>
</gene>
<accession>A0A7G1HX21</accession>
<dbReference type="EMBL" id="AP023322">
    <property type="protein sequence ID" value="BCI63362.1"/>
    <property type="molecule type" value="Genomic_DNA"/>
</dbReference>
<dbReference type="KEGG" id="copr:Cop2CBH44_17150"/>
<sequence>MYFKNFSILSVICLASFLFVSCSDEYEVPDGVTKLTNDCIKRSLGPNVVGGQIEFAYAMALPREKGRLVSARVQASISGAEGTYMEHRSYHTDDVGTDVGVEIGSPSETNGGVTEVHFTVDTCASTLRYYYIIPEEARGREVSFTFSAESSNGQAVNYKMGPYKISNMDMKLDIELKNNTYFSIEDMRTYTPAEAAQHPEKIDFIYLFRQMRGVKFLHAFVSPTADKDYLPGVTVPESFTNSTKMMRVYASADQQLARNEFGVFVDDVDLQQIDVSNSPIFVINMVETGGIWAETADGRYKAYIYINSAPETRAGMTVSMKRLKVR</sequence>
<evidence type="ECO:0000256" key="1">
    <source>
        <dbReference type="SAM" id="SignalP"/>
    </source>
</evidence>
<dbReference type="AlphaFoldDB" id="A0A7G1HX21"/>
<reference evidence="4" key="1">
    <citation type="submission" date="2020-07" db="EMBL/GenBank/DDBJ databases">
        <title>Complete genome sequencing of Coprobacter sp. strain 2CBH44.</title>
        <authorList>
            <person name="Sakamoto M."/>
            <person name="Murakami T."/>
            <person name="Mori H."/>
        </authorList>
    </citation>
    <scope>NUCLEOTIDE SEQUENCE [LARGE SCALE GENOMIC DNA]</scope>
    <source>
        <strain evidence="4">2CBH44</strain>
    </source>
</reference>
<dbReference type="Proteomes" id="UP000594042">
    <property type="component" value="Chromosome"/>
</dbReference>
<evidence type="ECO:0000313" key="4">
    <source>
        <dbReference type="Proteomes" id="UP000594042"/>
    </source>
</evidence>
<name>A0A7G1HX21_9BACT</name>
<dbReference type="CDD" id="cd07472">
    <property type="entry name" value="HmuY_like"/>
    <property type="match status" value="1"/>
</dbReference>
<dbReference type="Gene3D" id="2.60.40.3550">
    <property type="entry name" value="Domain of unknown function DUF4466"/>
    <property type="match status" value="1"/>
</dbReference>
<dbReference type="InterPro" id="IPR028072">
    <property type="entry name" value="DUF4466"/>
</dbReference>
<protein>
    <recommendedName>
        <fullName evidence="2">DUF4466 domain-containing protein</fullName>
    </recommendedName>
</protein>
<organism evidence="3 4">
    <name type="scientific">Coprobacter secundus subsp. similis</name>
    <dbReference type="NCBI Taxonomy" id="2751153"/>
    <lineage>
        <taxon>Bacteria</taxon>
        <taxon>Pseudomonadati</taxon>
        <taxon>Bacteroidota</taxon>
        <taxon>Bacteroidia</taxon>
        <taxon>Bacteroidales</taxon>
        <taxon>Barnesiellaceae</taxon>
        <taxon>Coprobacter</taxon>
    </lineage>
</organism>
<keyword evidence="1" id="KW-0732">Signal</keyword>
<dbReference type="InterPro" id="IPR041873">
    <property type="entry name" value="PARMER_03128_N"/>
</dbReference>
<evidence type="ECO:0000313" key="3">
    <source>
        <dbReference type="EMBL" id="BCI63362.1"/>
    </source>
</evidence>